<feature type="chain" id="PRO_5028944951" description="DUF4197 domain-containing protein" evidence="1">
    <location>
        <begin position="22"/>
        <end position="145"/>
    </location>
</feature>
<dbReference type="AlphaFoldDB" id="A0A7G5XLU9"/>
<sequence length="145" mass="15200">MNVKFTFAFALLLFISVTGFAQLPKISGGGSIGNLVTQFTNAIKPASFLSSWTGAKGNFLSTAGKVKDAVGVGKSIASLAGFIKPELFKQGFNVQNLISTANTVKTMTQATGLLKNLEGGLKPEAFVSGWAGKRSGWLNALNLIK</sequence>
<proteinExistence type="predicted"/>
<gene>
    <name evidence="2" type="ORF">H4075_09850</name>
</gene>
<dbReference type="Proteomes" id="UP000515344">
    <property type="component" value="Chromosome"/>
</dbReference>
<evidence type="ECO:0000313" key="2">
    <source>
        <dbReference type="EMBL" id="QNA46452.1"/>
    </source>
</evidence>
<dbReference type="RefSeq" id="WP_182806344.1">
    <property type="nucleotide sequence ID" value="NZ_CP060007.1"/>
</dbReference>
<protein>
    <recommendedName>
        <fullName evidence="4">DUF4197 domain-containing protein</fullName>
    </recommendedName>
</protein>
<evidence type="ECO:0000313" key="3">
    <source>
        <dbReference type="Proteomes" id="UP000515344"/>
    </source>
</evidence>
<organism evidence="2 3">
    <name type="scientific">Lacibacter sediminis</name>
    <dbReference type="NCBI Taxonomy" id="2760713"/>
    <lineage>
        <taxon>Bacteria</taxon>
        <taxon>Pseudomonadati</taxon>
        <taxon>Bacteroidota</taxon>
        <taxon>Chitinophagia</taxon>
        <taxon>Chitinophagales</taxon>
        <taxon>Chitinophagaceae</taxon>
        <taxon>Lacibacter</taxon>
    </lineage>
</organism>
<dbReference type="KEGG" id="lacs:H4075_09850"/>
<accession>A0A7G5XLU9</accession>
<keyword evidence="3" id="KW-1185">Reference proteome</keyword>
<evidence type="ECO:0000256" key="1">
    <source>
        <dbReference type="SAM" id="SignalP"/>
    </source>
</evidence>
<dbReference type="EMBL" id="CP060007">
    <property type="protein sequence ID" value="QNA46452.1"/>
    <property type="molecule type" value="Genomic_DNA"/>
</dbReference>
<reference evidence="3" key="1">
    <citation type="submission" date="2020-08" db="EMBL/GenBank/DDBJ databases">
        <title>Lacibacter sp. S13-6-6 genome sequencing.</title>
        <authorList>
            <person name="Jin L."/>
        </authorList>
    </citation>
    <scope>NUCLEOTIDE SEQUENCE [LARGE SCALE GENOMIC DNA]</scope>
    <source>
        <strain evidence="3">S13-6-6</strain>
    </source>
</reference>
<keyword evidence="1" id="KW-0732">Signal</keyword>
<feature type="signal peptide" evidence="1">
    <location>
        <begin position="1"/>
        <end position="21"/>
    </location>
</feature>
<evidence type="ECO:0008006" key="4">
    <source>
        <dbReference type="Google" id="ProtNLM"/>
    </source>
</evidence>
<name>A0A7G5XLU9_9BACT</name>